<evidence type="ECO:0000313" key="1">
    <source>
        <dbReference type="EMBL" id="HHS30777.1"/>
    </source>
</evidence>
<name>A0A7V6A5W1_9BACT</name>
<reference evidence="1" key="1">
    <citation type="journal article" date="2020" name="mSystems">
        <title>Genome- and Community-Level Interaction Insights into Carbon Utilization and Element Cycling Functions of Hydrothermarchaeota in Hydrothermal Sediment.</title>
        <authorList>
            <person name="Zhou Z."/>
            <person name="Liu Y."/>
            <person name="Xu W."/>
            <person name="Pan J."/>
            <person name="Luo Z.H."/>
            <person name="Li M."/>
        </authorList>
    </citation>
    <scope>NUCLEOTIDE SEQUENCE [LARGE SCALE GENOMIC DNA]</scope>
    <source>
        <strain evidence="1">SpSt-767</strain>
    </source>
</reference>
<dbReference type="PROSITE" id="PS51257">
    <property type="entry name" value="PROKAR_LIPOPROTEIN"/>
    <property type="match status" value="1"/>
</dbReference>
<protein>
    <submittedName>
        <fullName evidence="1">Uncharacterized protein</fullName>
    </submittedName>
</protein>
<comment type="caution">
    <text evidence="1">The sequence shown here is derived from an EMBL/GenBank/DDBJ whole genome shotgun (WGS) entry which is preliminary data.</text>
</comment>
<gene>
    <name evidence="1" type="ORF">ENV52_13885</name>
</gene>
<accession>A0A7V6A5W1</accession>
<dbReference type="EMBL" id="DTGR01000214">
    <property type="protein sequence ID" value="HHS30777.1"/>
    <property type="molecule type" value="Genomic_DNA"/>
</dbReference>
<dbReference type="AlphaFoldDB" id="A0A7V6A5W1"/>
<proteinExistence type="predicted"/>
<organism evidence="1">
    <name type="scientific">Desulfobacca acetoxidans</name>
    <dbReference type="NCBI Taxonomy" id="60893"/>
    <lineage>
        <taxon>Bacteria</taxon>
        <taxon>Pseudomonadati</taxon>
        <taxon>Thermodesulfobacteriota</taxon>
        <taxon>Desulfobaccia</taxon>
        <taxon>Desulfobaccales</taxon>
        <taxon>Desulfobaccaceae</taxon>
        <taxon>Desulfobacca</taxon>
    </lineage>
</organism>
<sequence>MNLRWNALGILTLIAGLLAAAGCGHWQYDQFPAPSWNPRGLATPRLDQRDRVYAYPGSQSLRTGRAGLMEFRTVPDFANVGPAFTRIFHRELLAKRAFTDVVLIPAPYYTDEDALRQAKRHKVDVLLLGEIPYYLDGGTVGNSGLQVDLKVIEAGSGRLLWNLSDSIKATRRPIIDLIVTETRPYPTPSMGSLASRLAGQVAAKLEQGQPPPPAPSSGLGIIGACFKGS</sequence>